<evidence type="ECO:0000313" key="3">
    <source>
        <dbReference type="Proteomes" id="UP000694001"/>
    </source>
</evidence>
<organism evidence="2 3">
    <name type="scientific">Elioraea tepida</name>
    <dbReference type="NCBI Taxonomy" id="2843330"/>
    <lineage>
        <taxon>Bacteria</taxon>
        <taxon>Pseudomonadati</taxon>
        <taxon>Pseudomonadota</taxon>
        <taxon>Alphaproteobacteria</taxon>
        <taxon>Acetobacterales</taxon>
        <taxon>Elioraeaceae</taxon>
        <taxon>Elioraea</taxon>
    </lineage>
</organism>
<keyword evidence="3" id="KW-1185">Reference proteome</keyword>
<sequence>MAVIVQPHEARSFWQPVPANGFVECYLDPSNVTSDTPFAMGRQTVAPGCHVREHVHDRHEEIIHFIAGEATILLDGVEHPAVPGTTVFLGKGRRHAFINRGTEPFTFVWVLMPSGLERFFEAIGRPRTPGEPAPEPFPRPADVAEIERRTVFSWADQSGKALGESGAR</sequence>
<dbReference type="InterPro" id="IPR013096">
    <property type="entry name" value="Cupin_2"/>
</dbReference>
<gene>
    <name evidence="2" type="ORF">KO353_16120</name>
</gene>
<accession>A0A975U5D3</accession>
<dbReference type="EMBL" id="CP076448">
    <property type="protein sequence ID" value="QXM26397.1"/>
    <property type="molecule type" value="Genomic_DNA"/>
</dbReference>
<dbReference type="PANTHER" id="PTHR36440">
    <property type="entry name" value="PUTATIVE (AFU_ORTHOLOGUE AFUA_8G07350)-RELATED"/>
    <property type="match status" value="1"/>
</dbReference>
<proteinExistence type="predicted"/>
<dbReference type="Pfam" id="PF07883">
    <property type="entry name" value="Cupin_2"/>
    <property type="match status" value="1"/>
</dbReference>
<feature type="domain" description="Cupin type-2" evidence="1">
    <location>
        <begin position="42"/>
        <end position="110"/>
    </location>
</feature>
<dbReference type="Proteomes" id="UP000694001">
    <property type="component" value="Chromosome"/>
</dbReference>
<protein>
    <submittedName>
        <fullName evidence="2">Cupin domain-containing protein</fullName>
    </submittedName>
</protein>
<evidence type="ECO:0000313" key="2">
    <source>
        <dbReference type="EMBL" id="QXM26397.1"/>
    </source>
</evidence>
<evidence type="ECO:0000259" key="1">
    <source>
        <dbReference type="Pfam" id="PF07883"/>
    </source>
</evidence>
<name>A0A975U5D3_9PROT</name>
<dbReference type="AlphaFoldDB" id="A0A975U5D3"/>
<dbReference type="PANTHER" id="PTHR36440:SF1">
    <property type="entry name" value="PUTATIVE (AFU_ORTHOLOGUE AFUA_8G07350)-RELATED"/>
    <property type="match status" value="1"/>
</dbReference>
<reference evidence="2" key="1">
    <citation type="submission" date="2021-06" db="EMBL/GenBank/DDBJ databases">
        <title>Elioraea tepida, sp. nov., a moderately thermophilic aerobic anoxygenic phototrophic bacterium isolated from an alkaline siliceous hot spring mat community in Yellowstone National Park, WY, USA.</title>
        <authorList>
            <person name="Saini M.K."/>
            <person name="Yoshida S."/>
            <person name="Sebastian A."/>
            <person name="Hirose S."/>
            <person name="Hara E."/>
            <person name="Tamaki H."/>
            <person name="Soulier N.T."/>
            <person name="Albert I."/>
            <person name="Hanada S."/>
            <person name="Bryant D.A."/>
            <person name="Tank M."/>
        </authorList>
    </citation>
    <scope>NUCLEOTIDE SEQUENCE</scope>
    <source>
        <strain evidence="2">MS-P2</strain>
    </source>
</reference>
<dbReference type="InterPro" id="IPR053146">
    <property type="entry name" value="QDO-like"/>
</dbReference>
<dbReference type="KEGG" id="elio:KO353_16120"/>